<feature type="transmembrane region" description="Helical" evidence="4">
    <location>
        <begin position="36"/>
        <end position="56"/>
    </location>
</feature>
<evidence type="ECO:0000256" key="4">
    <source>
        <dbReference type="SAM" id="Phobius"/>
    </source>
</evidence>
<organism evidence="5 6">
    <name type="scientific">Phytophthora fragariae</name>
    <dbReference type="NCBI Taxonomy" id="53985"/>
    <lineage>
        <taxon>Eukaryota</taxon>
        <taxon>Sar</taxon>
        <taxon>Stramenopiles</taxon>
        <taxon>Oomycota</taxon>
        <taxon>Peronosporomycetes</taxon>
        <taxon>Peronosporales</taxon>
        <taxon>Peronosporaceae</taxon>
        <taxon>Phytophthora</taxon>
    </lineage>
</organism>
<dbReference type="GO" id="GO:0005634">
    <property type="term" value="C:nucleus"/>
    <property type="evidence" value="ECO:0007669"/>
    <property type="project" value="TreeGrafter"/>
</dbReference>
<dbReference type="PANTHER" id="PTHR45745">
    <property type="entry name" value="PHOSPHOMANNOMUTASE 45A"/>
    <property type="match status" value="1"/>
</dbReference>
<dbReference type="GO" id="GO:0008973">
    <property type="term" value="F:phosphopentomutase activity"/>
    <property type="evidence" value="ECO:0007669"/>
    <property type="project" value="TreeGrafter"/>
</dbReference>
<keyword evidence="1" id="KW-0479">Metal-binding</keyword>
<dbReference type="AlphaFoldDB" id="A0A6G0S6V1"/>
<keyword evidence="4" id="KW-0472">Membrane</keyword>
<accession>A0A6G0S6V1</accession>
<reference evidence="5 6" key="1">
    <citation type="submission" date="2018-09" db="EMBL/GenBank/DDBJ databases">
        <title>Genomic investigation of the strawberry pathogen Phytophthora fragariae indicates pathogenicity is determined by transcriptional variation in three key races.</title>
        <authorList>
            <person name="Adams T.M."/>
            <person name="Armitage A.D."/>
            <person name="Sobczyk M.K."/>
            <person name="Bates H.J."/>
            <person name="Dunwell J.M."/>
            <person name="Nellist C.F."/>
            <person name="Harrison R.J."/>
        </authorList>
    </citation>
    <scope>NUCLEOTIDE SEQUENCE [LARGE SCALE GENOMIC DNA]</scope>
    <source>
        <strain evidence="5 6">NOV-77</strain>
    </source>
</reference>
<dbReference type="PANTHER" id="PTHR45745:SF1">
    <property type="entry name" value="PHOSPHOGLUCOMUTASE 2B-RELATED"/>
    <property type="match status" value="1"/>
</dbReference>
<dbReference type="Proteomes" id="UP000486351">
    <property type="component" value="Unassembled WGS sequence"/>
</dbReference>
<evidence type="ECO:0000313" key="5">
    <source>
        <dbReference type="EMBL" id="KAE9350685.1"/>
    </source>
</evidence>
<keyword evidence="4" id="KW-1133">Transmembrane helix</keyword>
<comment type="caution">
    <text evidence="5">The sequence shown here is derived from an EMBL/GenBank/DDBJ whole genome shotgun (WGS) entry which is preliminary data.</text>
</comment>
<evidence type="ECO:0008006" key="7">
    <source>
        <dbReference type="Google" id="ProtNLM"/>
    </source>
</evidence>
<dbReference type="EMBL" id="QXFY01000247">
    <property type="protein sequence ID" value="KAE9350685.1"/>
    <property type="molecule type" value="Genomic_DNA"/>
</dbReference>
<keyword evidence="2" id="KW-0460">Magnesium</keyword>
<evidence type="ECO:0000256" key="1">
    <source>
        <dbReference type="ARBA" id="ARBA00022723"/>
    </source>
</evidence>
<protein>
    <recommendedName>
        <fullName evidence="7">Alpha-D-phosphohexomutase alpha/beta/alpha domain-containing protein</fullName>
    </recommendedName>
</protein>
<evidence type="ECO:0000256" key="3">
    <source>
        <dbReference type="ARBA" id="ARBA00023235"/>
    </source>
</evidence>
<name>A0A6G0S6V1_9STRA</name>
<gene>
    <name evidence="5" type="ORF">PF008_g6308</name>
</gene>
<keyword evidence="3" id="KW-0413">Isomerase</keyword>
<evidence type="ECO:0000313" key="6">
    <source>
        <dbReference type="Proteomes" id="UP000486351"/>
    </source>
</evidence>
<dbReference type="GO" id="GO:0006166">
    <property type="term" value="P:purine ribonucleoside salvage"/>
    <property type="evidence" value="ECO:0007669"/>
    <property type="project" value="TreeGrafter"/>
</dbReference>
<proteinExistence type="predicted"/>
<keyword evidence="4" id="KW-0812">Transmembrane</keyword>
<evidence type="ECO:0000256" key="2">
    <source>
        <dbReference type="ARBA" id="ARBA00022842"/>
    </source>
</evidence>
<dbReference type="GO" id="GO:0046872">
    <property type="term" value="F:metal ion binding"/>
    <property type="evidence" value="ECO:0007669"/>
    <property type="project" value="UniProtKB-KW"/>
</dbReference>
<sequence>MDASHTCSSSALSRDKSMGVAVGYDHRQQVYLYEGFVATPLVVSCAASLEIFLSFFSSVKFFSKRLWWLQPFYIEKNGCAEGVMLTAWQRRSRRMTRAPLTRSWPTWLPGDCRTRRLRRSRNRSRRSIENPQEELEKLYFERARAGLCHYPEANAGMTLHIAYTAMHGLGHVFTSHSFAAFGLRSAFLCKCSFSPTPNSPRPKLQVSWRISRVLVGYWEPEQHIRLKPGCDREQLYFIVSTVPSKMPRAVAQAEGLNFEEIQIDFK</sequence>